<feature type="chain" id="PRO_5007747672" description="Pectinesterase" evidence="11">
    <location>
        <begin position="17"/>
        <end position="343"/>
    </location>
</feature>
<sequence length="343" mass="37177">MVAFFHFLSLGALAAAMPLDGRDVKSCSGEFAQIQAPKGALVVDATGQQPNSFTSFKQAVTALKNTTDEQTIFVHPGTYSEQIVIPLYQGPIVIRGYTCDSRSYADNKATLTGALSRSFPNITTNDQTATLRISTPNVKMYNLNVANTFGQANTNGQALAISAQKTDLGFYACQFTGYQDTILANVGRQLYAKSLIVGATDFIFGQKATAWFESCDIQTIGKGFITANGRDSESNPSFYVFNNAKVDGTSGKGSQVLGRPWRTFARVVFQNSQLGDVIKPDGWTVWNATAPTKDVYFKEFNNSGPGAVGPRVNFSSQLTEGVKPVTLFGEGWEKAWFVDSAYL</sequence>
<evidence type="ECO:0000256" key="10">
    <source>
        <dbReference type="PROSITE-ProRule" id="PRU10040"/>
    </source>
</evidence>
<keyword evidence="14" id="KW-1185">Reference proteome</keyword>
<feature type="active site" evidence="10">
    <location>
        <position position="201"/>
    </location>
</feature>
<evidence type="ECO:0000256" key="6">
    <source>
        <dbReference type="ARBA" id="ARBA00022729"/>
    </source>
</evidence>
<evidence type="ECO:0000256" key="4">
    <source>
        <dbReference type="ARBA" id="ARBA00013229"/>
    </source>
</evidence>
<dbReference type="EMBL" id="LFIV01000014">
    <property type="protein sequence ID" value="KZL76521.1"/>
    <property type="molecule type" value="Genomic_DNA"/>
</dbReference>
<keyword evidence="6 11" id="KW-0732">Signal</keyword>
<dbReference type="UniPathway" id="UPA00545">
    <property type="reaction ID" value="UER00823"/>
</dbReference>
<protein>
    <recommendedName>
        <fullName evidence="4 11">Pectinesterase</fullName>
        <ecNumber evidence="4 11">3.1.1.11</ecNumber>
    </recommendedName>
</protein>
<dbReference type="Proteomes" id="UP000076552">
    <property type="component" value="Unassembled WGS sequence"/>
</dbReference>
<evidence type="ECO:0000313" key="13">
    <source>
        <dbReference type="EMBL" id="KZL76521.1"/>
    </source>
</evidence>
<comment type="similarity">
    <text evidence="3">Belongs to the pectinesterase family.</text>
</comment>
<dbReference type="PROSITE" id="PS00503">
    <property type="entry name" value="PECTINESTERASE_2"/>
    <property type="match status" value="1"/>
</dbReference>
<dbReference type="PANTHER" id="PTHR31321">
    <property type="entry name" value="ACYL-COA THIOESTER HYDROLASE YBHC-RELATED"/>
    <property type="match status" value="1"/>
</dbReference>
<comment type="pathway">
    <text evidence="2 11">Glycan metabolism; pectin degradation; 2-dehydro-3-deoxy-D-gluconate from pectin: step 1/5.</text>
</comment>
<evidence type="ECO:0000256" key="1">
    <source>
        <dbReference type="ARBA" id="ARBA00004613"/>
    </source>
</evidence>
<dbReference type="GO" id="GO:0045490">
    <property type="term" value="P:pectin catabolic process"/>
    <property type="evidence" value="ECO:0007669"/>
    <property type="project" value="UniProtKB-UniRule"/>
</dbReference>
<accession>A0A161V342</accession>
<comment type="subcellular location">
    <subcellularLocation>
        <location evidence="1 11">Secreted</location>
    </subcellularLocation>
</comment>
<dbReference type="FunFam" id="2.160.20.10:FF:000014">
    <property type="entry name" value="Pectinesterase"/>
    <property type="match status" value="1"/>
</dbReference>
<dbReference type="SUPFAM" id="SSF51126">
    <property type="entry name" value="Pectin lyase-like"/>
    <property type="match status" value="1"/>
</dbReference>
<keyword evidence="7 11" id="KW-0378">Hydrolase</keyword>
<dbReference type="Pfam" id="PF01095">
    <property type="entry name" value="Pectinesterase"/>
    <property type="match status" value="1"/>
</dbReference>
<organism evidence="13 14">
    <name type="scientific">Colletotrichum tofieldiae</name>
    <dbReference type="NCBI Taxonomy" id="708197"/>
    <lineage>
        <taxon>Eukaryota</taxon>
        <taxon>Fungi</taxon>
        <taxon>Dikarya</taxon>
        <taxon>Ascomycota</taxon>
        <taxon>Pezizomycotina</taxon>
        <taxon>Sordariomycetes</taxon>
        <taxon>Hypocreomycetidae</taxon>
        <taxon>Glomerellales</taxon>
        <taxon>Glomerellaceae</taxon>
        <taxon>Colletotrichum</taxon>
        <taxon>Colletotrichum spaethianum species complex</taxon>
    </lineage>
</organism>
<evidence type="ECO:0000256" key="9">
    <source>
        <dbReference type="ARBA" id="ARBA00047928"/>
    </source>
</evidence>
<keyword evidence="11" id="KW-0961">Cell wall biogenesis/degradation</keyword>
<reference evidence="13 14" key="1">
    <citation type="submission" date="2015-06" db="EMBL/GenBank/DDBJ databases">
        <title>Survival trade-offs in plant roots during colonization by closely related pathogenic and mutualistic fungi.</title>
        <authorList>
            <person name="Hacquard S."/>
            <person name="Kracher B."/>
            <person name="Hiruma K."/>
            <person name="Weinman A."/>
            <person name="Muench P."/>
            <person name="Garrido Oter R."/>
            <person name="Ver Loren van Themaat E."/>
            <person name="Dallerey J.-F."/>
            <person name="Damm U."/>
            <person name="Henrissat B."/>
            <person name="Lespinet O."/>
            <person name="Thon M."/>
            <person name="Kemen E."/>
            <person name="McHardy A.C."/>
            <person name="Schulze-Lefert P."/>
            <person name="O'Connell R.J."/>
        </authorList>
    </citation>
    <scope>NUCLEOTIDE SEQUENCE [LARGE SCALE GENOMIC DNA]</scope>
    <source>
        <strain evidence="13 14">0861</strain>
    </source>
</reference>
<evidence type="ECO:0000313" key="14">
    <source>
        <dbReference type="Proteomes" id="UP000076552"/>
    </source>
</evidence>
<proteinExistence type="inferred from homology"/>
<keyword evidence="8 11" id="KW-0063">Aspartyl esterase</keyword>
<dbReference type="GO" id="GO:0042545">
    <property type="term" value="P:cell wall modification"/>
    <property type="evidence" value="ECO:0007669"/>
    <property type="project" value="UniProtKB-UniRule"/>
</dbReference>
<keyword evidence="5 11" id="KW-0964">Secreted</keyword>
<comment type="function">
    <text evidence="11">Involved in maceration and soft-rotting of plant tissue.</text>
</comment>
<dbReference type="GO" id="GO:0030599">
    <property type="term" value="F:pectinesterase activity"/>
    <property type="evidence" value="ECO:0007669"/>
    <property type="project" value="UniProtKB-UniRule"/>
</dbReference>
<feature type="domain" description="Pectinesterase catalytic" evidence="12">
    <location>
        <begin position="51"/>
        <end position="316"/>
    </location>
</feature>
<evidence type="ECO:0000256" key="5">
    <source>
        <dbReference type="ARBA" id="ARBA00022525"/>
    </source>
</evidence>
<gene>
    <name evidence="13" type="ORF">CT0861_05696</name>
</gene>
<evidence type="ECO:0000259" key="12">
    <source>
        <dbReference type="Pfam" id="PF01095"/>
    </source>
</evidence>
<evidence type="ECO:0000256" key="2">
    <source>
        <dbReference type="ARBA" id="ARBA00005184"/>
    </source>
</evidence>
<dbReference type="InterPro" id="IPR000070">
    <property type="entry name" value="Pectinesterase_cat"/>
</dbReference>
<dbReference type="EC" id="3.1.1.11" evidence="4 11"/>
<evidence type="ECO:0000256" key="11">
    <source>
        <dbReference type="RuleBase" id="RU000589"/>
    </source>
</evidence>
<dbReference type="InterPro" id="IPR011050">
    <property type="entry name" value="Pectin_lyase_fold/virulence"/>
</dbReference>
<name>A0A161V342_9PEZI</name>
<evidence type="ECO:0000256" key="7">
    <source>
        <dbReference type="ARBA" id="ARBA00022801"/>
    </source>
</evidence>
<feature type="signal peptide" evidence="11">
    <location>
        <begin position="1"/>
        <end position="16"/>
    </location>
</feature>
<evidence type="ECO:0000256" key="8">
    <source>
        <dbReference type="ARBA" id="ARBA00023085"/>
    </source>
</evidence>
<dbReference type="GO" id="GO:0005576">
    <property type="term" value="C:extracellular region"/>
    <property type="evidence" value="ECO:0007669"/>
    <property type="project" value="UniProtKB-SubCell"/>
</dbReference>
<dbReference type="PANTHER" id="PTHR31321:SF57">
    <property type="entry name" value="PECTINESTERASE 53-RELATED"/>
    <property type="match status" value="1"/>
</dbReference>
<dbReference type="STRING" id="708197.A0A161V342"/>
<dbReference type="InterPro" id="IPR033131">
    <property type="entry name" value="Pectinesterase_Asp_AS"/>
</dbReference>
<evidence type="ECO:0000256" key="3">
    <source>
        <dbReference type="ARBA" id="ARBA00008891"/>
    </source>
</evidence>
<dbReference type="InterPro" id="IPR012334">
    <property type="entry name" value="Pectin_lyas_fold"/>
</dbReference>
<dbReference type="AlphaFoldDB" id="A0A161V342"/>
<comment type="caution">
    <text evidence="13">The sequence shown here is derived from an EMBL/GenBank/DDBJ whole genome shotgun (WGS) entry which is preliminary data.</text>
</comment>
<comment type="catalytic activity">
    <reaction evidence="9 11">
        <text>[(1-&gt;4)-alpha-D-galacturonosyl methyl ester](n) + n H2O = [(1-&gt;4)-alpha-D-galacturonosyl](n) + n methanol + n H(+)</text>
        <dbReference type="Rhea" id="RHEA:22380"/>
        <dbReference type="Rhea" id="RHEA-COMP:14570"/>
        <dbReference type="Rhea" id="RHEA-COMP:14573"/>
        <dbReference type="ChEBI" id="CHEBI:15377"/>
        <dbReference type="ChEBI" id="CHEBI:15378"/>
        <dbReference type="ChEBI" id="CHEBI:17790"/>
        <dbReference type="ChEBI" id="CHEBI:140522"/>
        <dbReference type="ChEBI" id="CHEBI:140523"/>
        <dbReference type="EC" id="3.1.1.11"/>
    </reaction>
</comment>
<dbReference type="Gene3D" id="2.160.20.10">
    <property type="entry name" value="Single-stranded right-handed beta-helix, Pectin lyase-like"/>
    <property type="match status" value="1"/>
</dbReference>